<dbReference type="GO" id="GO:0005737">
    <property type="term" value="C:cytoplasm"/>
    <property type="evidence" value="ECO:0007669"/>
    <property type="project" value="TreeGrafter"/>
</dbReference>
<organism evidence="2 3">
    <name type="scientific">Leucobacter komagatae</name>
    <dbReference type="NCBI Taxonomy" id="55969"/>
    <lineage>
        <taxon>Bacteria</taxon>
        <taxon>Bacillati</taxon>
        <taxon>Actinomycetota</taxon>
        <taxon>Actinomycetes</taxon>
        <taxon>Micrococcales</taxon>
        <taxon>Microbacteriaceae</taxon>
        <taxon>Leucobacter</taxon>
    </lineage>
</organism>
<feature type="domain" description="N-acetyltransferase" evidence="1">
    <location>
        <begin position="11"/>
        <end position="176"/>
    </location>
</feature>
<dbReference type="SUPFAM" id="SSF55729">
    <property type="entry name" value="Acyl-CoA N-acyltransferases (Nat)"/>
    <property type="match status" value="1"/>
</dbReference>
<dbReference type="EMBL" id="JXSQ01000008">
    <property type="protein sequence ID" value="KIP52632.1"/>
    <property type="molecule type" value="Genomic_DNA"/>
</dbReference>
<dbReference type="Gene3D" id="3.40.630.30">
    <property type="match status" value="1"/>
</dbReference>
<protein>
    <recommendedName>
        <fullName evidence="1">N-acetyltransferase domain-containing protein</fullName>
    </recommendedName>
</protein>
<dbReference type="InterPro" id="IPR051908">
    <property type="entry name" value="Ribosomal_N-acetyltransferase"/>
</dbReference>
<dbReference type="GO" id="GO:0008999">
    <property type="term" value="F:protein-N-terminal-alanine acetyltransferase activity"/>
    <property type="evidence" value="ECO:0007669"/>
    <property type="project" value="TreeGrafter"/>
</dbReference>
<reference evidence="2 3" key="1">
    <citation type="submission" date="2015-01" db="EMBL/GenBank/DDBJ databases">
        <title>Draft genome sequence of Leucobacter komagatae strain VKM ST2845.</title>
        <authorList>
            <person name="Karlyshev A.V."/>
            <person name="Kudryashova E.B."/>
        </authorList>
    </citation>
    <scope>NUCLEOTIDE SEQUENCE [LARGE SCALE GENOMIC DNA]</scope>
    <source>
        <strain evidence="2 3">VKM ST2845</strain>
    </source>
</reference>
<evidence type="ECO:0000313" key="2">
    <source>
        <dbReference type="EMBL" id="KIP52632.1"/>
    </source>
</evidence>
<dbReference type="InterPro" id="IPR000182">
    <property type="entry name" value="GNAT_dom"/>
</dbReference>
<name>A0A0D0INH2_9MICO</name>
<evidence type="ECO:0000313" key="3">
    <source>
        <dbReference type="Proteomes" id="UP000032120"/>
    </source>
</evidence>
<dbReference type="GO" id="GO:1990189">
    <property type="term" value="F:protein N-terminal-serine acetyltransferase activity"/>
    <property type="evidence" value="ECO:0007669"/>
    <property type="project" value="TreeGrafter"/>
</dbReference>
<comment type="caution">
    <text evidence="2">The sequence shown here is derived from an EMBL/GenBank/DDBJ whole genome shotgun (WGS) entry which is preliminary data.</text>
</comment>
<dbReference type="AlphaFoldDB" id="A0A0D0INH2"/>
<dbReference type="OrthoDB" id="9132139at2"/>
<dbReference type="Proteomes" id="UP000032120">
    <property type="component" value="Unassembled WGS sequence"/>
</dbReference>
<sequence>MTDMLLHTERLELRLLTEADVDWLVSVHARPDVGRFIPAGPWTEDIADGEVAKRLSRRGFDTDAGAVSVVATCDGEPVVDLVSWYTDREHGIADIGWAADPEHAGKGYVTEAAAGLLDFLFGQVQMHRVAAKIDPRNTPSMRVAERLGMQLEGHLRENDWMHGEWCDTLVYGMLAGDRDA</sequence>
<dbReference type="PANTHER" id="PTHR43441:SF11">
    <property type="entry name" value="RIBOSOMAL-PROTEIN-SERINE ACETYLTRANSFERASE"/>
    <property type="match status" value="1"/>
</dbReference>
<dbReference type="RefSeq" id="WP_042543860.1">
    <property type="nucleotide sequence ID" value="NZ_JXSQ01000008.1"/>
</dbReference>
<evidence type="ECO:0000259" key="1">
    <source>
        <dbReference type="PROSITE" id="PS51186"/>
    </source>
</evidence>
<keyword evidence="3" id="KW-1185">Reference proteome</keyword>
<gene>
    <name evidence="2" type="ORF">SD72_07645</name>
</gene>
<dbReference type="InterPro" id="IPR016181">
    <property type="entry name" value="Acyl_CoA_acyltransferase"/>
</dbReference>
<dbReference type="Pfam" id="PF13302">
    <property type="entry name" value="Acetyltransf_3"/>
    <property type="match status" value="1"/>
</dbReference>
<accession>A0A0D0INH2</accession>
<dbReference type="PROSITE" id="PS51186">
    <property type="entry name" value="GNAT"/>
    <property type="match status" value="1"/>
</dbReference>
<dbReference type="PANTHER" id="PTHR43441">
    <property type="entry name" value="RIBOSOMAL-PROTEIN-SERINE ACETYLTRANSFERASE"/>
    <property type="match status" value="1"/>
</dbReference>
<proteinExistence type="predicted"/>